<dbReference type="KEGG" id="nga:Ngar_c18300"/>
<protein>
    <submittedName>
        <fullName evidence="2">Uncharacterized protein</fullName>
    </submittedName>
</protein>
<reference evidence="2 3" key="1">
    <citation type="journal article" date="2012" name="Environ. Microbiol.">
        <title>The genome of the ammonia-oxidizing Candidatus Nitrososphaera gargensis: insights into metabolic versatility and environmental adaptations.</title>
        <authorList>
            <person name="Spang A."/>
            <person name="Poehlein A."/>
            <person name="Offre P."/>
            <person name="Zumbragel S."/>
            <person name="Haider S."/>
            <person name="Rychlik N."/>
            <person name="Nowka B."/>
            <person name="Schmeisser C."/>
            <person name="Lebedeva E.V."/>
            <person name="Rattei T."/>
            <person name="Bohm C."/>
            <person name="Schmid M."/>
            <person name="Galushko A."/>
            <person name="Hatzenpichler R."/>
            <person name="Weinmaier T."/>
            <person name="Daniel R."/>
            <person name="Schleper C."/>
            <person name="Spieck E."/>
            <person name="Streit W."/>
            <person name="Wagner M."/>
        </authorList>
    </citation>
    <scope>NUCLEOTIDE SEQUENCE [LARGE SCALE GENOMIC DNA]</scope>
    <source>
        <strain evidence="3">Ga9.2</strain>
    </source>
</reference>
<sequence>MNKKTMFILMGAGLVVSGIVTIILIYQGLSVGDVLVYQPLASETAGEMNKFNLEEIHSVSLAKHDHVLLTMLVDSQPAVVPEGIGMSPQL</sequence>
<name>K0IIE1_NITGG</name>
<keyword evidence="1" id="KW-0472">Membrane</keyword>
<dbReference type="GeneID" id="13795693"/>
<dbReference type="RefSeq" id="WP_015019300.1">
    <property type="nucleotide sequence ID" value="NC_018719.1"/>
</dbReference>
<dbReference type="BioCyc" id="CNIT1237085:G1324-1828-MONOMER"/>
<proteinExistence type="predicted"/>
<accession>K0IIE1</accession>
<dbReference type="HOGENOM" id="CLU_2433962_0_0_2"/>
<dbReference type="AlphaFoldDB" id="K0IIE1"/>
<evidence type="ECO:0000313" key="2">
    <source>
        <dbReference type="EMBL" id="AFU58763.1"/>
    </source>
</evidence>
<keyword evidence="1" id="KW-1133">Transmembrane helix</keyword>
<gene>
    <name evidence="2" type="ordered locus">Ngar_c18300</name>
</gene>
<evidence type="ECO:0000256" key="1">
    <source>
        <dbReference type="SAM" id="Phobius"/>
    </source>
</evidence>
<dbReference type="InParanoid" id="K0IIE1"/>
<evidence type="ECO:0000313" key="3">
    <source>
        <dbReference type="Proteomes" id="UP000008037"/>
    </source>
</evidence>
<feature type="transmembrane region" description="Helical" evidence="1">
    <location>
        <begin position="7"/>
        <end position="29"/>
    </location>
</feature>
<dbReference type="EMBL" id="CP002408">
    <property type="protein sequence ID" value="AFU58763.1"/>
    <property type="molecule type" value="Genomic_DNA"/>
</dbReference>
<dbReference type="Proteomes" id="UP000008037">
    <property type="component" value="Chromosome"/>
</dbReference>
<keyword evidence="3" id="KW-1185">Reference proteome</keyword>
<organism evidence="2 3">
    <name type="scientific">Nitrososphaera gargensis (strain Ga9.2)</name>
    <dbReference type="NCBI Taxonomy" id="1237085"/>
    <lineage>
        <taxon>Archaea</taxon>
        <taxon>Nitrososphaerota</taxon>
        <taxon>Nitrososphaeria</taxon>
        <taxon>Nitrososphaerales</taxon>
        <taxon>Nitrososphaeraceae</taxon>
        <taxon>Nitrososphaera</taxon>
    </lineage>
</organism>
<keyword evidence="1" id="KW-0812">Transmembrane</keyword>